<keyword evidence="2" id="KW-1185">Reference proteome</keyword>
<gene>
    <name evidence="1" type="ORF">DTL70_28505</name>
</gene>
<evidence type="ECO:0000313" key="2">
    <source>
        <dbReference type="Proteomes" id="UP000252914"/>
    </source>
</evidence>
<dbReference type="SUPFAM" id="SSF56112">
    <property type="entry name" value="Protein kinase-like (PK-like)"/>
    <property type="match status" value="1"/>
</dbReference>
<dbReference type="EMBL" id="QOIN01000060">
    <property type="protein sequence ID" value="RCG16773.1"/>
    <property type="molecule type" value="Genomic_DNA"/>
</dbReference>
<dbReference type="Gene3D" id="1.10.510.10">
    <property type="entry name" value="Transferase(Phosphotransferase) domain 1"/>
    <property type="match status" value="1"/>
</dbReference>
<accession>A0A367EFP4</accession>
<evidence type="ECO:0000313" key="1">
    <source>
        <dbReference type="EMBL" id="RCG16773.1"/>
    </source>
</evidence>
<reference evidence="1 2" key="1">
    <citation type="submission" date="2018-06" db="EMBL/GenBank/DDBJ databases">
        <title>Streptomyces reniochalinae sp. nov. and Streptomyces diacarnus sp. nov. from marine sponges.</title>
        <authorList>
            <person name="Li L."/>
        </authorList>
    </citation>
    <scope>NUCLEOTIDE SEQUENCE [LARGE SCALE GENOMIC DNA]</scope>
    <source>
        <strain evidence="1 2">LHW51701</strain>
    </source>
</reference>
<comment type="caution">
    <text evidence="1">The sequence shown here is derived from an EMBL/GenBank/DDBJ whole genome shotgun (WGS) entry which is preliminary data.</text>
</comment>
<dbReference type="RefSeq" id="WP_114024900.1">
    <property type="nucleotide sequence ID" value="NZ_QOIN01000060.1"/>
</dbReference>
<dbReference type="InterPro" id="IPR011009">
    <property type="entry name" value="Kinase-like_dom_sf"/>
</dbReference>
<dbReference type="Proteomes" id="UP000252914">
    <property type="component" value="Unassembled WGS sequence"/>
</dbReference>
<name>A0A367EFP4_9ACTN</name>
<organism evidence="1 2">
    <name type="scientific">Streptomyces diacarni</name>
    <dbReference type="NCBI Taxonomy" id="2800381"/>
    <lineage>
        <taxon>Bacteria</taxon>
        <taxon>Bacillati</taxon>
        <taxon>Actinomycetota</taxon>
        <taxon>Actinomycetes</taxon>
        <taxon>Kitasatosporales</taxon>
        <taxon>Streptomycetaceae</taxon>
        <taxon>Streptomyces</taxon>
    </lineage>
</organism>
<proteinExistence type="predicted"/>
<dbReference type="AlphaFoldDB" id="A0A367EFP4"/>
<evidence type="ECO:0008006" key="3">
    <source>
        <dbReference type="Google" id="ProtNLM"/>
    </source>
</evidence>
<sequence length="86" mass="9333">MLYRIVHAEPALETVPDELGKLATRCLAKEPTDRPGLDEILRMCQTASGDTQLWRPGDWLSPAVAADITHRAAVPAPPHAPTAHIC</sequence>
<protein>
    <recommendedName>
        <fullName evidence="3">Serine/threonine protein kinase</fullName>
    </recommendedName>
</protein>